<sequence>MVSDVEIIKDLDKQGRLVLPKEWREKYAKKGKVILKVEDDTIIIKPYKLADLTEFFDKIEVDIKSDISDWKSVRRELLEVR</sequence>
<dbReference type="InterPro" id="IPR037914">
    <property type="entry name" value="SpoVT-AbrB_sf"/>
</dbReference>
<accession>D3RXL7</accession>
<gene>
    <name evidence="2" type="ordered locus">Ferp_1070</name>
</gene>
<feature type="domain" description="SpoVT-AbrB" evidence="1">
    <location>
        <begin position="6"/>
        <end position="49"/>
    </location>
</feature>
<dbReference type="eggNOG" id="arCOG04480">
    <property type="taxonomic scope" value="Archaea"/>
</dbReference>
<dbReference type="InterPro" id="IPR007159">
    <property type="entry name" value="SpoVT-AbrB_dom"/>
</dbReference>
<name>D3RXL7_FERPA</name>
<dbReference type="Pfam" id="PF04014">
    <property type="entry name" value="MazE_antitoxin"/>
    <property type="match status" value="1"/>
</dbReference>
<dbReference type="SUPFAM" id="SSF89447">
    <property type="entry name" value="AbrB/MazE/MraZ-like"/>
    <property type="match status" value="1"/>
</dbReference>
<evidence type="ECO:0000259" key="1">
    <source>
        <dbReference type="PROSITE" id="PS51740"/>
    </source>
</evidence>
<dbReference type="PROSITE" id="PS51740">
    <property type="entry name" value="SPOVT_ABRB"/>
    <property type="match status" value="1"/>
</dbReference>
<dbReference type="HOGENOM" id="CLU_173007_2_0_2"/>
<dbReference type="OrthoDB" id="28233at2157"/>
<dbReference type="EMBL" id="CP001899">
    <property type="protein sequence ID" value="ADC65230.1"/>
    <property type="molecule type" value="Genomic_DNA"/>
</dbReference>
<dbReference type="AlphaFoldDB" id="D3RXL7"/>
<evidence type="ECO:0000313" key="3">
    <source>
        <dbReference type="Proteomes" id="UP000002613"/>
    </source>
</evidence>
<evidence type="ECO:0000313" key="2">
    <source>
        <dbReference type="EMBL" id="ADC65230.1"/>
    </source>
</evidence>
<dbReference type="Proteomes" id="UP000002613">
    <property type="component" value="Chromosome"/>
</dbReference>
<reference evidence="2 3" key="2">
    <citation type="journal article" date="2011" name="Stand. Genomic Sci.">
        <title>Complete genome sequence of Ferroglobus placidus AEDII12DO.</title>
        <authorList>
            <person name="Anderson I."/>
            <person name="Risso C."/>
            <person name="Holmes D."/>
            <person name="Lucas S."/>
            <person name="Copeland A."/>
            <person name="Lapidus A."/>
            <person name="Cheng J.F."/>
            <person name="Bruce D."/>
            <person name="Goodwin L."/>
            <person name="Pitluck S."/>
            <person name="Saunders E."/>
            <person name="Brettin T."/>
            <person name="Detter J.C."/>
            <person name="Han C."/>
            <person name="Tapia R."/>
            <person name="Larimer F."/>
            <person name="Land M."/>
            <person name="Hauser L."/>
            <person name="Woyke T."/>
            <person name="Lovley D."/>
            <person name="Kyrpides N."/>
            <person name="Ivanova N."/>
        </authorList>
    </citation>
    <scope>NUCLEOTIDE SEQUENCE [LARGE SCALE GENOMIC DNA]</scope>
    <source>
        <strain evidence="3">DSM 10642 / AEDII12DO</strain>
    </source>
</reference>
<dbReference type="GO" id="GO:0003677">
    <property type="term" value="F:DNA binding"/>
    <property type="evidence" value="ECO:0007669"/>
    <property type="project" value="InterPro"/>
</dbReference>
<organism evidence="2 3">
    <name type="scientific">Ferroglobus placidus (strain DSM 10642 / AEDII12DO)</name>
    <dbReference type="NCBI Taxonomy" id="589924"/>
    <lineage>
        <taxon>Archaea</taxon>
        <taxon>Methanobacteriati</taxon>
        <taxon>Methanobacteriota</taxon>
        <taxon>Archaeoglobi</taxon>
        <taxon>Archaeoglobales</taxon>
        <taxon>Archaeoglobaceae</taxon>
        <taxon>Ferroglobus</taxon>
    </lineage>
</organism>
<reference evidence="3" key="1">
    <citation type="submission" date="2010-02" db="EMBL/GenBank/DDBJ databases">
        <title>Complete sequence of Ferroglobus placidus DSM 10642.</title>
        <authorList>
            <consortium name="US DOE Joint Genome Institute"/>
            <person name="Lucas S."/>
            <person name="Copeland A."/>
            <person name="Lapidus A."/>
            <person name="Cheng J.-F."/>
            <person name="Bruce D."/>
            <person name="Goodwin L."/>
            <person name="Pitluck S."/>
            <person name="Saunders E."/>
            <person name="Brettin T."/>
            <person name="Detter J.C."/>
            <person name="Han C."/>
            <person name="Tapia R."/>
            <person name="Larimer F."/>
            <person name="Land M."/>
            <person name="Hauser L."/>
            <person name="Kyrpides N."/>
            <person name="Ivanova N."/>
            <person name="Holmes D."/>
            <person name="Lovley D."/>
            <person name="Kyrpides N."/>
            <person name="Anderson I.J."/>
            <person name="Woyke T."/>
        </authorList>
    </citation>
    <scope>NUCLEOTIDE SEQUENCE [LARGE SCALE GENOMIC DNA]</scope>
    <source>
        <strain evidence="3">DSM 10642 / AEDII12DO</strain>
    </source>
</reference>
<keyword evidence="3" id="KW-1185">Reference proteome</keyword>
<proteinExistence type="predicted"/>
<dbReference type="STRING" id="589924.Ferp_1070"/>
<protein>
    <submittedName>
        <fullName evidence="2">SpoVT/AbrB domain protein</fullName>
    </submittedName>
</protein>
<dbReference type="KEGG" id="fpl:Ferp_1070"/>
<dbReference type="Gene3D" id="2.10.260.10">
    <property type="match status" value="1"/>
</dbReference>
<dbReference type="RefSeq" id="WP_012965573.1">
    <property type="nucleotide sequence ID" value="NC_013849.1"/>
</dbReference>
<dbReference type="PaxDb" id="589924-Ferp_1070"/>
<dbReference type="GeneID" id="8778580"/>